<reference evidence="1" key="1">
    <citation type="submission" date="2021-06" db="EMBL/GenBank/DDBJ databases">
        <authorList>
            <person name="Kallberg Y."/>
            <person name="Tangrot J."/>
            <person name="Rosling A."/>
        </authorList>
    </citation>
    <scope>NUCLEOTIDE SEQUENCE</scope>
    <source>
        <strain evidence="1">MA461A</strain>
    </source>
</reference>
<evidence type="ECO:0000313" key="1">
    <source>
        <dbReference type="EMBL" id="CAG8482532.1"/>
    </source>
</evidence>
<name>A0ACA9KMI4_9GLOM</name>
<protein>
    <submittedName>
        <fullName evidence="1">24364_t:CDS:1</fullName>
    </submittedName>
</protein>
<dbReference type="EMBL" id="CAJVQC010000860">
    <property type="protein sequence ID" value="CAG8482532.1"/>
    <property type="molecule type" value="Genomic_DNA"/>
</dbReference>
<evidence type="ECO:0000313" key="2">
    <source>
        <dbReference type="Proteomes" id="UP000789920"/>
    </source>
</evidence>
<sequence length="115" mass="13126">MNSIIAFENCEQIKDSYINPKDIEINDFSDNESENTSSIDMVDNNVVNKLHKPETPNTNTNQEEDSIANQSFSSESTVKRDINQDTYKMLLENEIHVTKKSVAPLFEPVLNFITI</sequence>
<keyword evidence="2" id="KW-1185">Reference proteome</keyword>
<organism evidence="1 2">
    <name type="scientific">Racocetra persica</name>
    <dbReference type="NCBI Taxonomy" id="160502"/>
    <lineage>
        <taxon>Eukaryota</taxon>
        <taxon>Fungi</taxon>
        <taxon>Fungi incertae sedis</taxon>
        <taxon>Mucoromycota</taxon>
        <taxon>Glomeromycotina</taxon>
        <taxon>Glomeromycetes</taxon>
        <taxon>Diversisporales</taxon>
        <taxon>Gigasporaceae</taxon>
        <taxon>Racocetra</taxon>
    </lineage>
</organism>
<proteinExistence type="predicted"/>
<comment type="caution">
    <text evidence="1">The sequence shown here is derived from an EMBL/GenBank/DDBJ whole genome shotgun (WGS) entry which is preliminary data.</text>
</comment>
<accession>A0ACA9KMI4</accession>
<dbReference type="Proteomes" id="UP000789920">
    <property type="component" value="Unassembled WGS sequence"/>
</dbReference>
<gene>
    <name evidence="1" type="ORF">RPERSI_LOCUS1039</name>
</gene>